<protein>
    <submittedName>
        <fullName evidence="1">Uncharacterized protein</fullName>
    </submittedName>
</protein>
<dbReference type="EMBL" id="RBWU01000008">
    <property type="protein sequence ID" value="RKS68364.1"/>
    <property type="molecule type" value="Genomic_DNA"/>
</dbReference>
<evidence type="ECO:0000313" key="2">
    <source>
        <dbReference type="Proteomes" id="UP000274601"/>
    </source>
</evidence>
<evidence type="ECO:0000313" key="1">
    <source>
        <dbReference type="EMBL" id="RKS68364.1"/>
    </source>
</evidence>
<comment type="caution">
    <text evidence="1">The sequence shown here is derived from an EMBL/GenBank/DDBJ whole genome shotgun (WGS) entry which is preliminary data.</text>
</comment>
<organism evidence="1 2">
    <name type="scientific">Actinomadura pelletieri DSM 43383</name>
    <dbReference type="NCBI Taxonomy" id="1120940"/>
    <lineage>
        <taxon>Bacteria</taxon>
        <taxon>Bacillati</taxon>
        <taxon>Actinomycetota</taxon>
        <taxon>Actinomycetes</taxon>
        <taxon>Streptosporangiales</taxon>
        <taxon>Thermomonosporaceae</taxon>
        <taxon>Actinomadura</taxon>
    </lineage>
</organism>
<name>A0A495QAL3_9ACTN</name>
<dbReference type="AlphaFoldDB" id="A0A495QAL3"/>
<accession>A0A495QAL3</accession>
<gene>
    <name evidence="1" type="ORF">BZB76_6627</name>
</gene>
<proteinExistence type="predicted"/>
<reference evidence="1 2" key="1">
    <citation type="submission" date="2018-10" db="EMBL/GenBank/DDBJ databases">
        <title>Genomic Encyclopedia of Archaeal and Bacterial Type Strains, Phase II (KMG-II): from individual species to whole genera.</title>
        <authorList>
            <person name="Goeker M."/>
        </authorList>
    </citation>
    <scope>NUCLEOTIDE SEQUENCE [LARGE SCALE GENOMIC DNA]</scope>
    <source>
        <strain evidence="1 2">DSM 43383</strain>
    </source>
</reference>
<dbReference type="Proteomes" id="UP000274601">
    <property type="component" value="Unassembled WGS sequence"/>
</dbReference>
<sequence length="57" mass="5631">MTASVSTATSRLLVIEGAGRVADHALRAGTDALAGVDLRGVPLVNPVGPSGEGGHPR</sequence>
<keyword evidence="2" id="KW-1185">Reference proteome</keyword>